<evidence type="ECO:0000256" key="1">
    <source>
        <dbReference type="SAM" id="Phobius"/>
    </source>
</evidence>
<organism evidence="2 3">
    <name type="scientific">Ichthyenterobacterium magnum</name>
    <dbReference type="NCBI Taxonomy" id="1230530"/>
    <lineage>
        <taxon>Bacteria</taxon>
        <taxon>Pseudomonadati</taxon>
        <taxon>Bacteroidota</taxon>
        <taxon>Flavobacteriia</taxon>
        <taxon>Flavobacteriales</taxon>
        <taxon>Flavobacteriaceae</taxon>
        <taxon>Ichthyenterobacterium</taxon>
    </lineage>
</organism>
<gene>
    <name evidence="2" type="ORF">BXY80_1796</name>
</gene>
<dbReference type="OrthoDB" id="1435015at2"/>
<protein>
    <submittedName>
        <fullName evidence="2">Uncharacterized protein</fullName>
    </submittedName>
</protein>
<accession>A0A420DKK6</accession>
<dbReference type="Proteomes" id="UP000284892">
    <property type="component" value="Unassembled WGS sequence"/>
</dbReference>
<keyword evidence="3" id="KW-1185">Reference proteome</keyword>
<comment type="caution">
    <text evidence="2">The sequence shown here is derived from an EMBL/GenBank/DDBJ whole genome shotgun (WGS) entry which is preliminary data.</text>
</comment>
<keyword evidence="1" id="KW-0472">Membrane</keyword>
<feature type="transmembrane region" description="Helical" evidence="1">
    <location>
        <begin position="30"/>
        <end position="49"/>
    </location>
</feature>
<dbReference type="EMBL" id="RAQJ01000003">
    <property type="protein sequence ID" value="RKE94784.1"/>
    <property type="molecule type" value="Genomic_DNA"/>
</dbReference>
<keyword evidence="1" id="KW-1133">Transmembrane helix</keyword>
<evidence type="ECO:0000313" key="2">
    <source>
        <dbReference type="EMBL" id="RKE94784.1"/>
    </source>
</evidence>
<evidence type="ECO:0000313" key="3">
    <source>
        <dbReference type="Proteomes" id="UP000284892"/>
    </source>
</evidence>
<dbReference type="AlphaFoldDB" id="A0A420DKK6"/>
<keyword evidence="1" id="KW-0812">Transmembrane</keyword>
<proteinExistence type="predicted"/>
<sequence length="164" mass="19347">MIITPLLIIFNIIVFILVFLFINTIDKRKWLTILVSIILTPIVYFYAFYPFVNIFSSYHHQKYFKAELWVEKPALRYELIDDIIETDTLIGKTKNEIKTLLGNYEWLGWNASKKAHDETIWNYSLGIKPGAFNSKKECLMLVFKNNKTEAIKTFKEDLKLNAKE</sequence>
<dbReference type="RefSeq" id="WP_120201106.1">
    <property type="nucleotide sequence ID" value="NZ_RAQJ01000003.1"/>
</dbReference>
<feature type="transmembrane region" description="Helical" evidence="1">
    <location>
        <begin position="6"/>
        <end position="23"/>
    </location>
</feature>
<reference evidence="2 3" key="1">
    <citation type="submission" date="2018-09" db="EMBL/GenBank/DDBJ databases">
        <title>Genomic Encyclopedia of Archaeal and Bacterial Type Strains, Phase II (KMG-II): from individual species to whole genera.</title>
        <authorList>
            <person name="Goeker M."/>
        </authorList>
    </citation>
    <scope>NUCLEOTIDE SEQUENCE [LARGE SCALE GENOMIC DNA]</scope>
    <source>
        <strain evidence="2 3">DSM 26283</strain>
    </source>
</reference>
<name>A0A420DKK6_9FLAO</name>